<reference evidence="2 3" key="1">
    <citation type="submission" date="2020-12" db="EMBL/GenBank/DDBJ databases">
        <title>Sphingomonas sp.</title>
        <authorList>
            <person name="Kim M.K."/>
        </authorList>
    </citation>
    <scope>NUCLEOTIDE SEQUENCE [LARGE SCALE GENOMIC DNA]</scope>
    <source>
        <strain evidence="2 3">BT552</strain>
    </source>
</reference>
<dbReference type="EMBL" id="JAFEMC010000001">
    <property type="protein sequence ID" value="MBM6575800.1"/>
    <property type="molecule type" value="Genomic_DNA"/>
</dbReference>
<comment type="caution">
    <text evidence="2">The sequence shown here is derived from an EMBL/GenBank/DDBJ whole genome shotgun (WGS) entry which is preliminary data.</text>
</comment>
<accession>A0ABS2D4F4</accession>
<name>A0ABS2D4F4_9SPHN</name>
<sequence length="103" mass="12190">MKSLIFAAIGLATIAVPATAQRWQPIDQRQQNLERRIDQGVRSGALNRAEAGRLRTQYRDLSRLEYRYRQNGLTQAERRDLDRRFDALSSRIRVQKNDRQHRR</sequence>
<gene>
    <name evidence="2" type="ORF">ILT43_05405</name>
</gene>
<feature type="chain" id="PRO_5045874237" description="DUF4148 domain-containing protein" evidence="1">
    <location>
        <begin position="21"/>
        <end position="103"/>
    </location>
</feature>
<dbReference type="Proteomes" id="UP000763641">
    <property type="component" value="Unassembled WGS sequence"/>
</dbReference>
<dbReference type="RefSeq" id="WP_204195919.1">
    <property type="nucleotide sequence ID" value="NZ_JAFEMC010000001.1"/>
</dbReference>
<protein>
    <recommendedName>
        <fullName evidence="4">DUF4148 domain-containing protein</fullName>
    </recommendedName>
</protein>
<keyword evidence="1" id="KW-0732">Signal</keyword>
<feature type="signal peptide" evidence="1">
    <location>
        <begin position="1"/>
        <end position="20"/>
    </location>
</feature>
<evidence type="ECO:0000256" key="1">
    <source>
        <dbReference type="SAM" id="SignalP"/>
    </source>
</evidence>
<proteinExistence type="predicted"/>
<keyword evidence="3" id="KW-1185">Reference proteome</keyword>
<evidence type="ECO:0000313" key="2">
    <source>
        <dbReference type="EMBL" id="MBM6575800.1"/>
    </source>
</evidence>
<organism evidence="2 3">
    <name type="scientific">Sphingomonas longa</name>
    <dbReference type="NCBI Taxonomy" id="2778730"/>
    <lineage>
        <taxon>Bacteria</taxon>
        <taxon>Pseudomonadati</taxon>
        <taxon>Pseudomonadota</taxon>
        <taxon>Alphaproteobacteria</taxon>
        <taxon>Sphingomonadales</taxon>
        <taxon>Sphingomonadaceae</taxon>
        <taxon>Sphingomonas</taxon>
    </lineage>
</organism>
<evidence type="ECO:0000313" key="3">
    <source>
        <dbReference type="Proteomes" id="UP000763641"/>
    </source>
</evidence>
<evidence type="ECO:0008006" key="4">
    <source>
        <dbReference type="Google" id="ProtNLM"/>
    </source>
</evidence>